<organism evidence="1 2">
    <name type="scientific">Actinomadura miaoliensis</name>
    <dbReference type="NCBI Taxonomy" id="430685"/>
    <lineage>
        <taxon>Bacteria</taxon>
        <taxon>Bacillati</taxon>
        <taxon>Actinomycetota</taxon>
        <taxon>Actinomycetes</taxon>
        <taxon>Streptosporangiales</taxon>
        <taxon>Thermomonosporaceae</taxon>
        <taxon>Actinomadura</taxon>
    </lineage>
</organism>
<dbReference type="EMBL" id="BAAAZG010000061">
    <property type="protein sequence ID" value="GAA4100944.1"/>
    <property type="molecule type" value="Genomic_DNA"/>
</dbReference>
<gene>
    <name evidence="1" type="ORF">GCM10022214_78020</name>
</gene>
<dbReference type="Proteomes" id="UP001500683">
    <property type="component" value="Unassembled WGS sequence"/>
</dbReference>
<evidence type="ECO:0000313" key="1">
    <source>
        <dbReference type="EMBL" id="GAA4100944.1"/>
    </source>
</evidence>
<accession>A0ABP7X0U7</accession>
<comment type="caution">
    <text evidence="1">The sequence shown here is derived from an EMBL/GenBank/DDBJ whole genome shotgun (WGS) entry which is preliminary data.</text>
</comment>
<name>A0ABP7X0U7_9ACTN</name>
<evidence type="ECO:0000313" key="2">
    <source>
        <dbReference type="Proteomes" id="UP001500683"/>
    </source>
</evidence>
<sequence length="136" mass="14806">MRVSVYHNVARDPEGRMVNFLGYESGHPLVHVFEADIDLGGVVFVSALAEALWAACNLDPEWLTGRCAILARAYRDRRLRSMSVGDVVVIGEGEGRVAMCADSVGFSFVRPDRLNVVTTCAPGTQPWPTDAQPVCV</sequence>
<reference evidence="2" key="1">
    <citation type="journal article" date="2019" name="Int. J. Syst. Evol. Microbiol.">
        <title>The Global Catalogue of Microorganisms (GCM) 10K type strain sequencing project: providing services to taxonomists for standard genome sequencing and annotation.</title>
        <authorList>
            <consortium name="The Broad Institute Genomics Platform"/>
            <consortium name="The Broad Institute Genome Sequencing Center for Infectious Disease"/>
            <person name="Wu L."/>
            <person name="Ma J."/>
        </authorList>
    </citation>
    <scope>NUCLEOTIDE SEQUENCE [LARGE SCALE GENOMIC DNA]</scope>
    <source>
        <strain evidence="2">JCM 16702</strain>
    </source>
</reference>
<keyword evidence="2" id="KW-1185">Reference proteome</keyword>
<protein>
    <submittedName>
        <fullName evidence="1">Uncharacterized protein</fullName>
    </submittedName>
</protein>
<proteinExistence type="predicted"/>